<evidence type="ECO:0000313" key="2">
    <source>
        <dbReference type="Proteomes" id="UP001627154"/>
    </source>
</evidence>
<dbReference type="AlphaFoldDB" id="A0ABD2VSV1"/>
<sequence>MTRKSHAISSKAGFRRYASSLTIFPNLKAYKKSARGESTCVAASIVERQHLQISRRKAPPICGARVVVGVLICLCRLRLQKGRDAFYTR</sequence>
<proteinExistence type="predicted"/>
<dbReference type="Proteomes" id="UP001627154">
    <property type="component" value="Unassembled WGS sequence"/>
</dbReference>
<comment type="caution">
    <text evidence="1">The sequence shown here is derived from an EMBL/GenBank/DDBJ whole genome shotgun (WGS) entry which is preliminary data.</text>
</comment>
<reference evidence="1 2" key="1">
    <citation type="journal article" date="2024" name="bioRxiv">
        <title>A reference genome for Trichogramma kaykai: A tiny desert-dwelling parasitoid wasp with competing sex-ratio distorters.</title>
        <authorList>
            <person name="Culotta J."/>
            <person name="Lindsey A.R."/>
        </authorList>
    </citation>
    <scope>NUCLEOTIDE SEQUENCE [LARGE SCALE GENOMIC DNA]</scope>
    <source>
        <strain evidence="1 2">KSX58</strain>
    </source>
</reference>
<evidence type="ECO:0000313" key="1">
    <source>
        <dbReference type="EMBL" id="KAL3383740.1"/>
    </source>
</evidence>
<keyword evidence="2" id="KW-1185">Reference proteome</keyword>
<dbReference type="EMBL" id="JBJJXI010000182">
    <property type="protein sequence ID" value="KAL3383740.1"/>
    <property type="molecule type" value="Genomic_DNA"/>
</dbReference>
<protein>
    <submittedName>
        <fullName evidence="1">Uncharacterized protein</fullName>
    </submittedName>
</protein>
<organism evidence="1 2">
    <name type="scientific">Trichogramma kaykai</name>
    <dbReference type="NCBI Taxonomy" id="54128"/>
    <lineage>
        <taxon>Eukaryota</taxon>
        <taxon>Metazoa</taxon>
        <taxon>Ecdysozoa</taxon>
        <taxon>Arthropoda</taxon>
        <taxon>Hexapoda</taxon>
        <taxon>Insecta</taxon>
        <taxon>Pterygota</taxon>
        <taxon>Neoptera</taxon>
        <taxon>Endopterygota</taxon>
        <taxon>Hymenoptera</taxon>
        <taxon>Apocrita</taxon>
        <taxon>Proctotrupomorpha</taxon>
        <taxon>Chalcidoidea</taxon>
        <taxon>Trichogrammatidae</taxon>
        <taxon>Trichogramma</taxon>
    </lineage>
</organism>
<gene>
    <name evidence="1" type="ORF">TKK_020407</name>
</gene>
<accession>A0ABD2VSV1</accession>
<name>A0ABD2VSV1_9HYME</name>